<evidence type="ECO:0000256" key="2">
    <source>
        <dbReference type="ARBA" id="ARBA00023002"/>
    </source>
</evidence>
<evidence type="ECO:0000313" key="3">
    <source>
        <dbReference type="EMBL" id="AFY00784.1"/>
    </source>
</evidence>
<dbReference type="OrthoDB" id="5298949at2"/>
<dbReference type="PANTHER" id="PTHR24321:SF8">
    <property type="entry name" value="ESTRADIOL 17-BETA-DEHYDROGENASE 8-RELATED"/>
    <property type="match status" value="1"/>
</dbReference>
<proteinExistence type="inferred from homology"/>
<comment type="similarity">
    <text evidence="1">Belongs to the short-chain dehydrogenases/reductases (SDR) family.</text>
</comment>
<dbReference type="InterPro" id="IPR002347">
    <property type="entry name" value="SDR_fam"/>
</dbReference>
<dbReference type="InterPro" id="IPR036291">
    <property type="entry name" value="NAD(P)-bd_dom_sf"/>
</dbReference>
<dbReference type="PROSITE" id="PS00061">
    <property type="entry name" value="ADH_SHORT"/>
    <property type="match status" value="1"/>
</dbReference>
<dbReference type="GO" id="GO:0016491">
    <property type="term" value="F:oxidoreductase activity"/>
    <property type="evidence" value="ECO:0007669"/>
    <property type="project" value="UniProtKB-KW"/>
</dbReference>
<dbReference type="AlphaFoldDB" id="K7Z8K9"/>
<dbReference type="RefSeq" id="WP_015090250.1">
    <property type="nucleotide sequence ID" value="NC_019567.1"/>
</dbReference>
<dbReference type="PRINTS" id="PR00081">
    <property type="entry name" value="GDHRDH"/>
</dbReference>
<sequence>MSKGTYRFSGKVAVVAGGSSGTGRATAIAFAQSGAHVVILDRDAVGGARTLEMIRRIDGLADFISCDVADFAMVKTAFSQIEMAFGRLDYAFNNTLIDGVWSSPTSCATEAFKDIINTNLYGVLHCMKSEIPLMLKNGGGAIVNCVSAMGPVGAVGMPAYVASKHAVMGLTKAVAAEFSGKGIRANCICPGSIDAPMLESLLTAPPVNRIERMEEIAECVLWLCSDSASFVSGHIMADDGGVVAL</sequence>
<dbReference type="Gene3D" id="3.40.50.720">
    <property type="entry name" value="NAD(P)-binding Rossmann-like Domain"/>
    <property type="match status" value="1"/>
</dbReference>
<name>K7Z8K9_BDEBC</name>
<dbReference type="Pfam" id="PF13561">
    <property type="entry name" value="adh_short_C2"/>
    <property type="match status" value="1"/>
</dbReference>
<accession>K7Z8K9</accession>
<dbReference type="HOGENOM" id="CLU_010194_1_0_7"/>
<dbReference type="PATRIC" id="fig|1069642.3.peg.1070"/>
<protein>
    <submittedName>
        <fullName evidence="3">2,5-dichloro-2,5-cyclohexadiene-1,4-diol dehydrogenase</fullName>
    </submittedName>
</protein>
<dbReference type="KEGG" id="bbat:Bdt_1084"/>
<dbReference type="STRING" id="1069642.Bdt_1084"/>
<dbReference type="InterPro" id="IPR020904">
    <property type="entry name" value="Sc_DH/Rdtase_CS"/>
</dbReference>
<reference evidence="3 4" key="1">
    <citation type="journal article" date="2012" name="BMC Genomics">
        <title>Genome analysis of a simultaneously predatory and prey-independent, novel Bdellovibrio bacteriovorus from the River Tiber, supports in silico predictions of both ancient and recent lateral gene transfer from diverse bacteria.</title>
        <authorList>
            <person name="Hobley L."/>
            <person name="Lerner T.R."/>
            <person name="Williams L.E."/>
            <person name="Lambert C."/>
            <person name="Till R."/>
            <person name="Milner D.S."/>
            <person name="Basford S.M."/>
            <person name="Capeness M.J."/>
            <person name="Fenton A.K."/>
            <person name="Atterbury R.J."/>
            <person name="Harris M.A."/>
            <person name="Sockett R.E."/>
        </authorList>
    </citation>
    <scope>NUCLEOTIDE SEQUENCE [LARGE SCALE GENOMIC DNA]</scope>
    <source>
        <strain evidence="3 4">Tiberius</strain>
    </source>
</reference>
<keyword evidence="2" id="KW-0560">Oxidoreductase</keyword>
<dbReference type="PRINTS" id="PR00080">
    <property type="entry name" value="SDRFAMILY"/>
</dbReference>
<evidence type="ECO:0000256" key="1">
    <source>
        <dbReference type="ARBA" id="ARBA00006484"/>
    </source>
</evidence>
<dbReference type="CDD" id="cd05233">
    <property type="entry name" value="SDR_c"/>
    <property type="match status" value="1"/>
</dbReference>
<dbReference type="PANTHER" id="PTHR24321">
    <property type="entry name" value="DEHYDROGENASES, SHORT CHAIN"/>
    <property type="match status" value="1"/>
</dbReference>
<organism evidence="3 4">
    <name type="scientific">Bdellovibrio bacteriovorus str. Tiberius</name>
    <dbReference type="NCBI Taxonomy" id="1069642"/>
    <lineage>
        <taxon>Bacteria</taxon>
        <taxon>Pseudomonadati</taxon>
        <taxon>Bdellovibrionota</taxon>
        <taxon>Bdellovibrionia</taxon>
        <taxon>Bdellovibrionales</taxon>
        <taxon>Pseudobdellovibrionaceae</taxon>
        <taxon>Bdellovibrio</taxon>
    </lineage>
</organism>
<dbReference type="EMBL" id="CP002930">
    <property type="protein sequence ID" value="AFY00784.1"/>
    <property type="molecule type" value="Genomic_DNA"/>
</dbReference>
<dbReference type="Proteomes" id="UP000010074">
    <property type="component" value="Chromosome"/>
</dbReference>
<evidence type="ECO:0000313" key="4">
    <source>
        <dbReference type="Proteomes" id="UP000010074"/>
    </source>
</evidence>
<gene>
    <name evidence="3" type="primary">linC</name>
    <name evidence="3" type="ORF">Bdt_1084</name>
</gene>
<dbReference type="FunFam" id="3.40.50.720:FF:000084">
    <property type="entry name" value="Short-chain dehydrogenase reductase"/>
    <property type="match status" value="1"/>
</dbReference>
<dbReference type="SUPFAM" id="SSF51735">
    <property type="entry name" value="NAD(P)-binding Rossmann-fold domains"/>
    <property type="match status" value="1"/>
</dbReference>